<sequence>MKSLKALILFILIALVVAGCSSAEQASPNKETEGLTIYTTLYPIQYAAERIGGDTISVESVFPPGVDAHTFEPTTRDMTTIADGDAFIYMGAGMEGFAETAAEALSSQEVEMVELGQNEELFQPSEGSAEDEHNDEAHEHHDGDEHHEDEQHDEGEHQDAHGENQDSHGHEGDDGHNHGDHNPHVWLDPVRMIEMAEMVKEELIELNPEAEQTYEENFTSLKDDLHQLDEEFVSSIGNKEDKHILVSHAAYGYWEERYGIEQISVNGLSSSSEPSQKELTQIIDLADEYDLEYMIYEQNSSNRVSEIIQEQLGMKKAQIHNVSVLTEEDIDNGEDYLSLMKQNIEVLDEVTN</sequence>
<accession>A0ABV7CTN0</accession>
<dbReference type="RefSeq" id="WP_390269998.1">
    <property type="nucleotide sequence ID" value="NZ_JBHRSA010000025.1"/>
</dbReference>
<dbReference type="PANTHER" id="PTHR42953">
    <property type="entry name" value="HIGH-AFFINITY ZINC UPTAKE SYSTEM PROTEIN ZNUA-RELATED"/>
    <property type="match status" value="1"/>
</dbReference>
<dbReference type="EMBL" id="JBHRSA010000025">
    <property type="protein sequence ID" value="MFC3039817.1"/>
    <property type="molecule type" value="Genomic_DNA"/>
</dbReference>
<dbReference type="Gene3D" id="3.40.50.1980">
    <property type="entry name" value="Nitrogenase molybdenum iron protein domain"/>
    <property type="match status" value="3"/>
</dbReference>
<evidence type="ECO:0000313" key="4">
    <source>
        <dbReference type="Proteomes" id="UP001595279"/>
    </source>
</evidence>
<feature type="region of interest" description="Disordered" evidence="1">
    <location>
        <begin position="124"/>
        <end position="185"/>
    </location>
</feature>
<keyword evidence="2" id="KW-0732">Signal</keyword>
<comment type="caution">
    <text evidence="3">The sequence shown here is derived from an EMBL/GenBank/DDBJ whole genome shotgun (WGS) entry which is preliminary data.</text>
</comment>
<dbReference type="Proteomes" id="UP001595279">
    <property type="component" value="Unassembled WGS sequence"/>
</dbReference>
<feature type="compositionally biased region" description="Basic and acidic residues" evidence="1">
    <location>
        <begin position="135"/>
        <end position="183"/>
    </location>
</feature>
<keyword evidence="4" id="KW-1185">Reference proteome</keyword>
<evidence type="ECO:0000313" key="3">
    <source>
        <dbReference type="EMBL" id="MFC3039817.1"/>
    </source>
</evidence>
<dbReference type="SUPFAM" id="SSF53807">
    <property type="entry name" value="Helical backbone' metal receptor"/>
    <property type="match status" value="1"/>
</dbReference>
<evidence type="ECO:0000256" key="1">
    <source>
        <dbReference type="SAM" id="MobiDB-lite"/>
    </source>
</evidence>
<feature type="chain" id="PRO_5047341758" evidence="2">
    <location>
        <begin position="27"/>
        <end position="352"/>
    </location>
</feature>
<dbReference type="InterPro" id="IPR050492">
    <property type="entry name" value="Bact_metal-bind_prot9"/>
</dbReference>
<gene>
    <name evidence="3" type="ORF">ACFOGI_06095</name>
</gene>
<evidence type="ECO:0000256" key="2">
    <source>
        <dbReference type="SAM" id="SignalP"/>
    </source>
</evidence>
<name>A0ABV7CTN0_9BACI</name>
<dbReference type="PANTHER" id="PTHR42953:SF8">
    <property type="entry name" value="ZINT DOMAIN-CONTAINING PROTEIN"/>
    <property type="match status" value="1"/>
</dbReference>
<reference evidence="4" key="1">
    <citation type="journal article" date="2019" name="Int. J. Syst. Evol. Microbiol.">
        <title>The Global Catalogue of Microorganisms (GCM) 10K type strain sequencing project: providing services to taxonomists for standard genome sequencing and annotation.</title>
        <authorList>
            <consortium name="The Broad Institute Genomics Platform"/>
            <consortium name="The Broad Institute Genome Sequencing Center for Infectious Disease"/>
            <person name="Wu L."/>
            <person name="Ma J."/>
        </authorList>
    </citation>
    <scope>NUCLEOTIDE SEQUENCE [LARGE SCALE GENOMIC DNA]</scope>
    <source>
        <strain evidence="4">KCTC 13128</strain>
    </source>
</reference>
<dbReference type="Pfam" id="PF01297">
    <property type="entry name" value="ZnuA"/>
    <property type="match status" value="1"/>
</dbReference>
<protein>
    <submittedName>
        <fullName evidence="3">Metal ABC transporter solute-binding protein, Zn/Mn family</fullName>
    </submittedName>
</protein>
<dbReference type="InterPro" id="IPR006127">
    <property type="entry name" value="ZnuA-like"/>
</dbReference>
<proteinExistence type="predicted"/>
<dbReference type="PROSITE" id="PS51257">
    <property type="entry name" value="PROKAR_LIPOPROTEIN"/>
    <property type="match status" value="1"/>
</dbReference>
<organism evidence="3 4">
    <name type="scientific">Virgibacillus xinjiangensis</name>
    <dbReference type="NCBI Taxonomy" id="393090"/>
    <lineage>
        <taxon>Bacteria</taxon>
        <taxon>Bacillati</taxon>
        <taxon>Bacillota</taxon>
        <taxon>Bacilli</taxon>
        <taxon>Bacillales</taxon>
        <taxon>Bacillaceae</taxon>
        <taxon>Virgibacillus</taxon>
    </lineage>
</organism>
<feature type="signal peptide" evidence="2">
    <location>
        <begin position="1"/>
        <end position="26"/>
    </location>
</feature>